<evidence type="ECO:0000256" key="2">
    <source>
        <dbReference type="ARBA" id="ARBA00008674"/>
    </source>
</evidence>
<reference evidence="12" key="2">
    <citation type="submission" date="2023-03" db="EMBL/GenBank/DDBJ databases">
        <authorList>
            <person name="Inwood S.N."/>
            <person name="Skelly J.G."/>
            <person name="Guhlin J."/>
            <person name="Harrop T.W.R."/>
            <person name="Goldson S.G."/>
            <person name="Dearden P.K."/>
        </authorList>
    </citation>
    <scope>NUCLEOTIDE SEQUENCE</scope>
    <source>
        <strain evidence="12">Irish</strain>
        <tissue evidence="12">Whole body</tissue>
    </source>
</reference>
<evidence type="ECO:0000256" key="3">
    <source>
        <dbReference type="ARBA" id="ARBA00022448"/>
    </source>
</evidence>
<keyword evidence="3 11" id="KW-0813">Transport</keyword>
<organism evidence="12 13">
    <name type="scientific">Microctonus aethiopoides</name>
    <dbReference type="NCBI Taxonomy" id="144406"/>
    <lineage>
        <taxon>Eukaryota</taxon>
        <taxon>Metazoa</taxon>
        <taxon>Ecdysozoa</taxon>
        <taxon>Arthropoda</taxon>
        <taxon>Hexapoda</taxon>
        <taxon>Insecta</taxon>
        <taxon>Pterygota</taxon>
        <taxon>Neoptera</taxon>
        <taxon>Endopterygota</taxon>
        <taxon>Hymenoptera</taxon>
        <taxon>Apocrita</taxon>
        <taxon>Ichneumonoidea</taxon>
        <taxon>Braconidae</taxon>
        <taxon>Euphorinae</taxon>
        <taxon>Microctonus</taxon>
    </lineage>
</organism>
<name>A0AA39KY49_9HYME</name>
<evidence type="ECO:0000256" key="5">
    <source>
        <dbReference type="ARBA" id="ARBA00022692"/>
    </source>
</evidence>
<comment type="function">
    <text evidence="11">Accessory subunit of the mitochondrial membrane respiratory chain NADH dehydrogenase (Complex I), that is believed not to be involved in catalysis. Complex I functions in the transfer of electrons from NADH to the respiratory chain. The immediate electron acceptor for the enzyme is believed to be ubiquinone.</text>
</comment>
<evidence type="ECO:0000256" key="6">
    <source>
        <dbReference type="ARBA" id="ARBA00022792"/>
    </source>
</evidence>
<dbReference type="PIRSF" id="PIRSF017834">
    <property type="entry name" value="NADH-UbQ_OxRdtase_b14.5b"/>
    <property type="match status" value="1"/>
</dbReference>
<evidence type="ECO:0000256" key="11">
    <source>
        <dbReference type="PIRNR" id="PIRNR017834"/>
    </source>
</evidence>
<evidence type="ECO:0000256" key="4">
    <source>
        <dbReference type="ARBA" id="ARBA00022660"/>
    </source>
</evidence>
<evidence type="ECO:0000256" key="9">
    <source>
        <dbReference type="ARBA" id="ARBA00023128"/>
    </source>
</evidence>
<evidence type="ECO:0000256" key="10">
    <source>
        <dbReference type="ARBA" id="ARBA00023136"/>
    </source>
</evidence>
<dbReference type="InterPro" id="IPR009423">
    <property type="entry name" value="NDUC2"/>
</dbReference>
<evidence type="ECO:0000256" key="1">
    <source>
        <dbReference type="ARBA" id="ARBA00004298"/>
    </source>
</evidence>
<comment type="subcellular location">
    <subcellularLocation>
        <location evidence="1">Mitochondrion inner membrane</location>
        <topology evidence="1">Single-pass membrane protein</topology>
        <orientation evidence="1">Matrix side</orientation>
    </subcellularLocation>
</comment>
<accession>A0AA39KY49</accession>
<proteinExistence type="inferred from homology"/>
<evidence type="ECO:0000313" key="13">
    <source>
        <dbReference type="Proteomes" id="UP001168990"/>
    </source>
</evidence>
<dbReference type="EMBL" id="JAQQBS010000001">
    <property type="protein sequence ID" value="KAK0177956.1"/>
    <property type="molecule type" value="Genomic_DNA"/>
</dbReference>
<dbReference type="GO" id="GO:0005743">
    <property type="term" value="C:mitochondrial inner membrane"/>
    <property type="evidence" value="ECO:0007669"/>
    <property type="project" value="UniProtKB-SubCell"/>
</dbReference>
<protein>
    <recommendedName>
        <fullName evidence="11">NADH dehydrogenase [ubiquinone] 1 subunit C2</fullName>
    </recommendedName>
</protein>
<gene>
    <name evidence="12" type="ORF">PV328_001949</name>
</gene>
<keyword evidence="10 11" id="KW-0472">Membrane</keyword>
<keyword evidence="6 11" id="KW-0999">Mitochondrion inner membrane</keyword>
<reference evidence="12" key="1">
    <citation type="journal article" date="2023" name="bioRxiv">
        <title>Scaffold-level genome assemblies of two parasitoid biocontrol wasps reveal the parthenogenesis mechanism and an associated novel virus.</title>
        <authorList>
            <person name="Inwood S."/>
            <person name="Skelly J."/>
            <person name="Guhlin J."/>
            <person name="Harrop T."/>
            <person name="Goldson S."/>
            <person name="Dearden P."/>
        </authorList>
    </citation>
    <scope>NUCLEOTIDE SEQUENCE</scope>
    <source>
        <strain evidence="12">Irish</strain>
        <tissue evidence="12">Whole body</tissue>
    </source>
</reference>
<keyword evidence="7 11" id="KW-0249">Electron transport</keyword>
<evidence type="ECO:0000256" key="7">
    <source>
        <dbReference type="ARBA" id="ARBA00022982"/>
    </source>
</evidence>
<comment type="similarity">
    <text evidence="2 11">Belongs to the complex I NDUFC2 subunit family.</text>
</comment>
<dbReference type="PANTHER" id="PTHR13099">
    <property type="entry name" value="NADH-UBIQUINONE OXIDOREDUCTASE SUBUNIT B14.5B"/>
    <property type="match status" value="1"/>
</dbReference>
<sequence length="120" mass="14044">MIDQENDVSWALKILEREPDYEQNLIGKYFHSMYLGLMGFCVPVLKNAVFKRPVWAGFQQHIMFGAGGMALGAYLRHREDGIVAKRDAITRDYIMRHPEDFPPPDRKKYADVFIPWIPMR</sequence>
<comment type="caution">
    <text evidence="12">The sequence shown here is derived from an EMBL/GenBank/DDBJ whole genome shotgun (WGS) entry which is preliminary data.</text>
</comment>
<keyword evidence="8" id="KW-1133">Transmembrane helix</keyword>
<evidence type="ECO:0000313" key="12">
    <source>
        <dbReference type="EMBL" id="KAK0177956.1"/>
    </source>
</evidence>
<keyword evidence="5" id="KW-0812">Transmembrane</keyword>
<keyword evidence="4 11" id="KW-0679">Respiratory chain</keyword>
<dbReference type="Pfam" id="PF06374">
    <property type="entry name" value="NDUF_C2"/>
    <property type="match status" value="1"/>
</dbReference>
<dbReference type="AlphaFoldDB" id="A0AA39KY49"/>
<keyword evidence="9 11" id="KW-0496">Mitochondrion</keyword>
<dbReference type="GO" id="GO:0006120">
    <property type="term" value="P:mitochondrial electron transport, NADH to ubiquinone"/>
    <property type="evidence" value="ECO:0007669"/>
    <property type="project" value="InterPro"/>
</dbReference>
<evidence type="ECO:0000256" key="8">
    <source>
        <dbReference type="ARBA" id="ARBA00022989"/>
    </source>
</evidence>
<keyword evidence="13" id="KW-1185">Reference proteome</keyword>
<dbReference type="PANTHER" id="PTHR13099:SF0">
    <property type="entry name" value="NADH DEHYDROGENASE [UBIQUINONE] 1 SUBUNIT C2-RELATED"/>
    <property type="match status" value="1"/>
</dbReference>
<dbReference type="Proteomes" id="UP001168990">
    <property type="component" value="Unassembled WGS sequence"/>
</dbReference>